<organism evidence="2 3">
    <name type="scientific">Meloidogyne enterolobii</name>
    <name type="common">Root-knot nematode worm</name>
    <name type="synonym">Meloidogyne mayaguensis</name>
    <dbReference type="NCBI Taxonomy" id="390850"/>
    <lineage>
        <taxon>Eukaryota</taxon>
        <taxon>Metazoa</taxon>
        <taxon>Ecdysozoa</taxon>
        <taxon>Nematoda</taxon>
        <taxon>Chromadorea</taxon>
        <taxon>Rhabditida</taxon>
        <taxon>Tylenchina</taxon>
        <taxon>Tylenchomorpha</taxon>
        <taxon>Tylenchoidea</taxon>
        <taxon>Meloidogynidae</taxon>
        <taxon>Meloidogyninae</taxon>
        <taxon>Meloidogyne</taxon>
    </lineage>
</organism>
<sequence>MLGYEHLTPGPRERALRPQLFIAIFVEGNLVRLVLAYINHNVLKSGTYKMKNCQNLSVDLSPNLQKLCETKGVPLTSKLPTKLLTMHH</sequence>
<evidence type="ECO:0000313" key="3">
    <source>
        <dbReference type="Proteomes" id="UP000580250"/>
    </source>
</evidence>
<reference evidence="2 3" key="1">
    <citation type="submission" date="2020-08" db="EMBL/GenBank/DDBJ databases">
        <authorList>
            <person name="Koutsovoulos G."/>
            <person name="Danchin GJ E."/>
        </authorList>
    </citation>
    <scope>NUCLEOTIDE SEQUENCE [LARGE SCALE GENOMIC DNA]</scope>
</reference>
<evidence type="ECO:0000256" key="1">
    <source>
        <dbReference type="SAM" id="Phobius"/>
    </source>
</evidence>
<evidence type="ECO:0000313" key="2">
    <source>
        <dbReference type="EMBL" id="CAD2169338.1"/>
    </source>
</evidence>
<accession>A0A6V7V307</accession>
<dbReference type="AlphaFoldDB" id="A0A6V7V307"/>
<feature type="transmembrane region" description="Helical" evidence="1">
    <location>
        <begin position="20"/>
        <end position="40"/>
    </location>
</feature>
<dbReference type="Proteomes" id="UP000580250">
    <property type="component" value="Unassembled WGS sequence"/>
</dbReference>
<keyword evidence="1" id="KW-0472">Membrane</keyword>
<comment type="caution">
    <text evidence="2">The sequence shown here is derived from an EMBL/GenBank/DDBJ whole genome shotgun (WGS) entry which is preliminary data.</text>
</comment>
<dbReference type="EMBL" id="CAJEWN010000152">
    <property type="protein sequence ID" value="CAD2169338.1"/>
    <property type="molecule type" value="Genomic_DNA"/>
</dbReference>
<proteinExistence type="predicted"/>
<keyword evidence="1" id="KW-0812">Transmembrane</keyword>
<keyword evidence="1" id="KW-1133">Transmembrane helix</keyword>
<gene>
    <name evidence="2" type="ORF">MENT_LOCUS20672</name>
</gene>
<name>A0A6V7V307_MELEN</name>
<protein>
    <submittedName>
        <fullName evidence="2">Uncharacterized protein</fullName>
    </submittedName>
</protein>